<evidence type="ECO:0000313" key="3">
    <source>
        <dbReference type="EMBL" id="RPF28954.1"/>
    </source>
</evidence>
<dbReference type="CDD" id="cd13671">
    <property type="entry name" value="PBP2_TRAP_SBP_like_3"/>
    <property type="match status" value="1"/>
</dbReference>
<feature type="chain" id="PRO_5039541379" evidence="2">
    <location>
        <begin position="25"/>
        <end position="352"/>
    </location>
</feature>
<name>A0A3N4ZA54_9MICO</name>
<dbReference type="InterPro" id="IPR018389">
    <property type="entry name" value="DctP_fam"/>
</dbReference>
<dbReference type="Proteomes" id="UP000280726">
    <property type="component" value="Unassembled WGS sequence"/>
</dbReference>
<dbReference type="PIRSF" id="PIRSF006470">
    <property type="entry name" value="DctB"/>
    <property type="match status" value="1"/>
</dbReference>
<comment type="caution">
    <text evidence="3">The sequence shown here is derived from an EMBL/GenBank/DDBJ whole genome shotgun (WGS) entry which is preliminary data.</text>
</comment>
<gene>
    <name evidence="3" type="ORF">EDD32_3505</name>
</gene>
<dbReference type="EMBL" id="RKRA01000001">
    <property type="protein sequence ID" value="RPF28954.1"/>
    <property type="molecule type" value="Genomic_DNA"/>
</dbReference>
<keyword evidence="3" id="KW-0675">Receptor</keyword>
<dbReference type="PANTHER" id="PTHR33376:SF2">
    <property type="entry name" value="DICARBOXYLATE-BINDING PERIPLASMIC PROTEIN"/>
    <property type="match status" value="1"/>
</dbReference>
<protein>
    <submittedName>
        <fullName evidence="3">Tripartite ATP-independent transporter DctP family solute receptor</fullName>
    </submittedName>
</protein>
<dbReference type="GO" id="GO:0055085">
    <property type="term" value="P:transmembrane transport"/>
    <property type="evidence" value="ECO:0007669"/>
    <property type="project" value="InterPro"/>
</dbReference>
<dbReference type="Pfam" id="PF03480">
    <property type="entry name" value="DctP"/>
    <property type="match status" value="1"/>
</dbReference>
<dbReference type="OrthoDB" id="9815946at2"/>
<feature type="signal peptide" evidence="2">
    <location>
        <begin position="1"/>
        <end position="24"/>
    </location>
</feature>
<dbReference type="RefSeq" id="WP_123919549.1">
    <property type="nucleotide sequence ID" value="NZ_RKRA01000001.1"/>
</dbReference>
<organism evidence="3 4">
    <name type="scientific">Georgenia muralis</name>
    <dbReference type="NCBI Taxonomy" id="154117"/>
    <lineage>
        <taxon>Bacteria</taxon>
        <taxon>Bacillati</taxon>
        <taxon>Actinomycetota</taxon>
        <taxon>Actinomycetes</taxon>
        <taxon>Micrococcales</taxon>
        <taxon>Bogoriellaceae</taxon>
        <taxon>Georgenia</taxon>
    </lineage>
</organism>
<dbReference type="NCBIfam" id="NF037995">
    <property type="entry name" value="TRAP_S1"/>
    <property type="match status" value="1"/>
</dbReference>
<dbReference type="GO" id="GO:0030288">
    <property type="term" value="C:outer membrane-bounded periplasmic space"/>
    <property type="evidence" value="ECO:0007669"/>
    <property type="project" value="InterPro"/>
</dbReference>
<dbReference type="NCBIfam" id="TIGR00787">
    <property type="entry name" value="dctP"/>
    <property type="match status" value="1"/>
</dbReference>
<proteinExistence type="predicted"/>
<evidence type="ECO:0000256" key="2">
    <source>
        <dbReference type="SAM" id="SignalP"/>
    </source>
</evidence>
<sequence length="352" mass="38287">MTRNKAVSITALLGASVLALTACSAGSGATPGAQSSSEAGSEAPAASGDTLVMKAAFNQPETHPQYIVLDELGDKLFEATDGAYDIEVFPNETLGAQRETIELLQAGTLEMAYVAGPLLENFNPDFVVFNLPFTFESQDHQRQVTNDPEIVGDLYSSLEDQSIKVLGAFHGGVRSVYNTEKPINTPEDLAGMKIRVIESDTNIEMLSLMGGTGTPMGQGEVYTAMQSGLLEGGENNELIYYNLKQHEVAPYYSYTRHLMFPDYLIINPTIWESMSAEHQEIFNELLAEAIEREAELWKEQVGEAKAAAEAEGAQFNEVDAEAFAEAIAPLTESKITNDVTRTILEQVREAAE</sequence>
<dbReference type="PROSITE" id="PS51257">
    <property type="entry name" value="PROKAR_LIPOPROTEIN"/>
    <property type="match status" value="1"/>
</dbReference>
<keyword evidence="1 2" id="KW-0732">Signal</keyword>
<dbReference type="AlphaFoldDB" id="A0A3N4ZA54"/>
<dbReference type="PANTHER" id="PTHR33376">
    <property type="match status" value="1"/>
</dbReference>
<evidence type="ECO:0000313" key="4">
    <source>
        <dbReference type="Proteomes" id="UP000280726"/>
    </source>
</evidence>
<reference evidence="3 4" key="1">
    <citation type="submission" date="2018-11" db="EMBL/GenBank/DDBJ databases">
        <title>Sequencing the genomes of 1000 actinobacteria strains.</title>
        <authorList>
            <person name="Klenk H.-P."/>
        </authorList>
    </citation>
    <scope>NUCLEOTIDE SEQUENCE [LARGE SCALE GENOMIC DNA]</scope>
    <source>
        <strain evidence="3 4">DSM 14418</strain>
    </source>
</reference>
<evidence type="ECO:0000256" key="1">
    <source>
        <dbReference type="ARBA" id="ARBA00022729"/>
    </source>
</evidence>
<dbReference type="InterPro" id="IPR004682">
    <property type="entry name" value="TRAP_DctP"/>
</dbReference>
<dbReference type="Gene3D" id="3.40.190.170">
    <property type="entry name" value="Bacterial extracellular solute-binding protein, family 7"/>
    <property type="match status" value="1"/>
</dbReference>
<dbReference type="GO" id="GO:0030246">
    <property type="term" value="F:carbohydrate binding"/>
    <property type="evidence" value="ECO:0007669"/>
    <property type="project" value="TreeGrafter"/>
</dbReference>
<keyword evidence="4" id="KW-1185">Reference proteome</keyword>
<accession>A0A3N4ZA54</accession>
<dbReference type="InterPro" id="IPR038404">
    <property type="entry name" value="TRAP_DctP_sf"/>
</dbReference>